<name>A0A0E9TFX4_ANGAN</name>
<dbReference type="AlphaFoldDB" id="A0A0E9TFX4"/>
<accession>A0A0E9TFX4</accession>
<sequence length="37" mass="4271">MQGNKLTIAQSRLAHRLFILFTTVPDSLLYVVDRPQQ</sequence>
<organism evidence="1">
    <name type="scientific">Anguilla anguilla</name>
    <name type="common">European freshwater eel</name>
    <name type="synonym">Muraena anguilla</name>
    <dbReference type="NCBI Taxonomy" id="7936"/>
    <lineage>
        <taxon>Eukaryota</taxon>
        <taxon>Metazoa</taxon>
        <taxon>Chordata</taxon>
        <taxon>Craniata</taxon>
        <taxon>Vertebrata</taxon>
        <taxon>Euteleostomi</taxon>
        <taxon>Actinopterygii</taxon>
        <taxon>Neopterygii</taxon>
        <taxon>Teleostei</taxon>
        <taxon>Anguilliformes</taxon>
        <taxon>Anguillidae</taxon>
        <taxon>Anguilla</taxon>
    </lineage>
</organism>
<dbReference type="EMBL" id="GBXM01056081">
    <property type="protein sequence ID" value="JAH52496.1"/>
    <property type="molecule type" value="Transcribed_RNA"/>
</dbReference>
<protein>
    <submittedName>
        <fullName evidence="1">Uncharacterized protein</fullName>
    </submittedName>
</protein>
<evidence type="ECO:0000313" key="1">
    <source>
        <dbReference type="EMBL" id="JAH52496.1"/>
    </source>
</evidence>
<proteinExistence type="predicted"/>
<reference evidence="1" key="1">
    <citation type="submission" date="2014-11" db="EMBL/GenBank/DDBJ databases">
        <authorList>
            <person name="Amaro Gonzalez C."/>
        </authorList>
    </citation>
    <scope>NUCLEOTIDE SEQUENCE</scope>
</reference>
<reference evidence="1" key="2">
    <citation type="journal article" date="2015" name="Fish Shellfish Immunol.">
        <title>Early steps in the European eel (Anguilla anguilla)-Vibrio vulnificus interaction in the gills: Role of the RtxA13 toxin.</title>
        <authorList>
            <person name="Callol A."/>
            <person name="Pajuelo D."/>
            <person name="Ebbesson L."/>
            <person name="Teles M."/>
            <person name="MacKenzie S."/>
            <person name="Amaro C."/>
        </authorList>
    </citation>
    <scope>NUCLEOTIDE SEQUENCE</scope>
</reference>